<feature type="region of interest" description="Disordered" evidence="1">
    <location>
        <begin position="141"/>
        <end position="169"/>
    </location>
</feature>
<evidence type="ECO:0000313" key="2">
    <source>
        <dbReference type="EMBL" id="KZT22824.1"/>
    </source>
</evidence>
<dbReference type="EMBL" id="KV425591">
    <property type="protein sequence ID" value="KZT22824.1"/>
    <property type="molecule type" value="Genomic_DNA"/>
</dbReference>
<proteinExistence type="predicted"/>
<reference evidence="2 3" key="1">
    <citation type="journal article" date="2016" name="Mol. Biol. Evol.">
        <title>Comparative Genomics of Early-Diverging Mushroom-Forming Fungi Provides Insights into the Origins of Lignocellulose Decay Capabilities.</title>
        <authorList>
            <person name="Nagy L.G."/>
            <person name="Riley R."/>
            <person name="Tritt A."/>
            <person name="Adam C."/>
            <person name="Daum C."/>
            <person name="Floudas D."/>
            <person name="Sun H."/>
            <person name="Yadav J.S."/>
            <person name="Pangilinan J."/>
            <person name="Larsson K.H."/>
            <person name="Matsuura K."/>
            <person name="Barry K."/>
            <person name="Labutti K."/>
            <person name="Kuo R."/>
            <person name="Ohm R.A."/>
            <person name="Bhattacharya S.S."/>
            <person name="Shirouzu T."/>
            <person name="Yoshinaga Y."/>
            <person name="Martin F.M."/>
            <person name="Grigoriev I.V."/>
            <person name="Hibbett D.S."/>
        </authorList>
    </citation>
    <scope>NUCLEOTIDE SEQUENCE [LARGE SCALE GENOMIC DNA]</scope>
    <source>
        <strain evidence="2 3">HHB14362 ss-1</strain>
    </source>
</reference>
<dbReference type="OrthoDB" id="2369050at2759"/>
<dbReference type="Proteomes" id="UP000076761">
    <property type="component" value="Unassembled WGS sequence"/>
</dbReference>
<gene>
    <name evidence="2" type="ORF">NEOLEDRAFT_1180573</name>
</gene>
<name>A0A165QSN9_9AGAM</name>
<protein>
    <submittedName>
        <fullName evidence="2">Uncharacterized protein</fullName>
    </submittedName>
</protein>
<organism evidence="2 3">
    <name type="scientific">Neolentinus lepideus HHB14362 ss-1</name>
    <dbReference type="NCBI Taxonomy" id="1314782"/>
    <lineage>
        <taxon>Eukaryota</taxon>
        <taxon>Fungi</taxon>
        <taxon>Dikarya</taxon>
        <taxon>Basidiomycota</taxon>
        <taxon>Agaricomycotina</taxon>
        <taxon>Agaricomycetes</taxon>
        <taxon>Gloeophyllales</taxon>
        <taxon>Gloeophyllaceae</taxon>
        <taxon>Neolentinus</taxon>
    </lineage>
</organism>
<evidence type="ECO:0000256" key="1">
    <source>
        <dbReference type="SAM" id="MobiDB-lite"/>
    </source>
</evidence>
<accession>A0A165QSN9</accession>
<dbReference type="InParanoid" id="A0A165QSN9"/>
<evidence type="ECO:0000313" key="3">
    <source>
        <dbReference type="Proteomes" id="UP000076761"/>
    </source>
</evidence>
<feature type="compositionally biased region" description="Polar residues" evidence="1">
    <location>
        <begin position="146"/>
        <end position="167"/>
    </location>
</feature>
<dbReference type="AlphaFoldDB" id="A0A165QSN9"/>
<dbReference type="STRING" id="1314782.A0A165QSN9"/>
<sequence length="198" mass="22863">MADWYRSDQDCIDKLTLDAYINEMKTLYLHHDWEEDLHDEILKSTQGDGLFWDWVNRVQSTNALLKGTVSHFTELTLHFHFEAHMHPDTKCHCQKEVKVLKALDFKLWINSVHLLDEEQIHDKKKQANAINDALRHQGQCPLAQVPPTSSTNPPQRSNMASLTTGNSGRLPALTENEHVLLMKYSGCFNCRKFSVNHL</sequence>
<keyword evidence="3" id="KW-1185">Reference proteome</keyword>